<dbReference type="Gene3D" id="3.40.50.450">
    <property type="match status" value="1"/>
</dbReference>
<accession>A0A2U3PUD5</accession>
<name>A0A2U3PUD5_9BRAD</name>
<gene>
    <name evidence="1" type="ORF">BRAD3257_1643</name>
</gene>
<proteinExistence type="predicted"/>
<dbReference type="KEGG" id="bvz:BRAD3257_1643"/>
<dbReference type="SUPFAM" id="SSF102405">
    <property type="entry name" value="MCP/YpsA-like"/>
    <property type="match status" value="1"/>
</dbReference>
<dbReference type="RefSeq" id="WP_181956131.1">
    <property type="nucleotide sequence ID" value="NZ_LS398110.1"/>
</dbReference>
<evidence type="ECO:0000313" key="1">
    <source>
        <dbReference type="EMBL" id="SPP92765.1"/>
    </source>
</evidence>
<protein>
    <recommendedName>
        <fullName evidence="3">DUF1273 family protein</fullName>
    </recommendedName>
</protein>
<dbReference type="EMBL" id="LS398110">
    <property type="protein sequence ID" value="SPP92765.1"/>
    <property type="molecule type" value="Genomic_DNA"/>
</dbReference>
<evidence type="ECO:0000313" key="2">
    <source>
        <dbReference type="Proteomes" id="UP000246085"/>
    </source>
</evidence>
<organism evidence="1 2">
    <name type="scientific">Bradyrhizobium vignae</name>
    <dbReference type="NCBI Taxonomy" id="1549949"/>
    <lineage>
        <taxon>Bacteria</taxon>
        <taxon>Pseudomonadati</taxon>
        <taxon>Pseudomonadota</taxon>
        <taxon>Alphaproteobacteria</taxon>
        <taxon>Hyphomicrobiales</taxon>
        <taxon>Nitrobacteraceae</taxon>
        <taxon>Bradyrhizobium</taxon>
    </lineage>
</organism>
<dbReference type="AlphaFoldDB" id="A0A2U3PUD5"/>
<evidence type="ECO:0008006" key="3">
    <source>
        <dbReference type="Google" id="ProtNLM"/>
    </source>
</evidence>
<dbReference type="Proteomes" id="UP000246085">
    <property type="component" value="Chromosome BRAD3257"/>
</dbReference>
<reference evidence="1 2" key="1">
    <citation type="submission" date="2018-03" db="EMBL/GenBank/DDBJ databases">
        <authorList>
            <person name="Gully D."/>
        </authorList>
    </citation>
    <scope>NUCLEOTIDE SEQUENCE [LARGE SCALE GENOMIC DNA]</scope>
    <source>
        <strain evidence="1">ORS3257</strain>
    </source>
</reference>
<sequence length="164" mass="17728">MKVGITGHQEREGVDWGWVGETLMHELANLTGVRRAFSSLAVGSDQVFARAAMSVGIPVTAVIPVNGYDRFFAPDARAEYRRLLGMCDVTNLGWTGDDQEGFFAAGKFIVDKSDLLFAVWDGKQSKGIGGTADVVAFALAKSRRVIHIDPILQRVAHIGADNHG</sequence>